<organism evidence="1">
    <name type="scientific">marine sediment metagenome</name>
    <dbReference type="NCBI Taxonomy" id="412755"/>
    <lineage>
        <taxon>unclassified sequences</taxon>
        <taxon>metagenomes</taxon>
        <taxon>ecological metagenomes</taxon>
    </lineage>
</organism>
<dbReference type="EMBL" id="BARU01024220">
    <property type="protein sequence ID" value="GAH47942.1"/>
    <property type="molecule type" value="Genomic_DNA"/>
</dbReference>
<evidence type="ECO:0000313" key="1">
    <source>
        <dbReference type="EMBL" id="GAH47942.1"/>
    </source>
</evidence>
<sequence length="55" mass="6471">MDREKVEIEVKEQLVEIKNLADEILKELSDIPDEVLDQYPGMLSQHLQDMQYPTL</sequence>
<comment type="caution">
    <text evidence="1">The sequence shown here is derived from an EMBL/GenBank/DDBJ whole genome shotgun (WGS) entry which is preliminary data.</text>
</comment>
<dbReference type="AlphaFoldDB" id="X1FSH8"/>
<gene>
    <name evidence="1" type="ORF">S03H2_39206</name>
</gene>
<name>X1FSH8_9ZZZZ</name>
<protein>
    <submittedName>
        <fullName evidence="1">Uncharacterized protein</fullName>
    </submittedName>
</protein>
<proteinExistence type="predicted"/>
<reference evidence="1" key="1">
    <citation type="journal article" date="2014" name="Front. Microbiol.">
        <title>High frequency of phylogenetically diverse reductive dehalogenase-homologous genes in deep subseafloor sedimentary metagenomes.</title>
        <authorList>
            <person name="Kawai M."/>
            <person name="Futagami T."/>
            <person name="Toyoda A."/>
            <person name="Takaki Y."/>
            <person name="Nishi S."/>
            <person name="Hori S."/>
            <person name="Arai W."/>
            <person name="Tsubouchi T."/>
            <person name="Morono Y."/>
            <person name="Uchiyama I."/>
            <person name="Ito T."/>
            <person name="Fujiyama A."/>
            <person name="Inagaki F."/>
            <person name="Takami H."/>
        </authorList>
    </citation>
    <scope>NUCLEOTIDE SEQUENCE</scope>
    <source>
        <strain evidence="1">Expedition CK06-06</strain>
    </source>
</reference>
<accession>X1FSH8</accession>